<feature type="coiled-coil region" evidence="1">
    <location>
        <begin position="67"/>
        <end position="94"/>
    </location>
</feature>
<sequence length="123" mass="14297">MQDIFNRLSAKISAQTLELKENHAKITNFEKELARRGELRAQYDALVRTTQAREVEIKMMKERLAKADGLEETVRRQELVIEKLEAMITNYMKEKRLRGAFSDSDRTFLSEHAALGLESQQLQ</sequence>
<dbReference type="AlphaFoldDB" id="A0A8S3JYW8"/>
<reference evidence="2" key="1">
    <citation type="submission" date="2021-02" db="EMBL/GenBank/DDBJ databases">
        <authorList>
            <person name="Nowell W R."/>
        </authorList>
    </citation>
    <scope>NUCLEOTIDE SEQUENCE</scope>
</reference>
<dbReference type="GO" id="GO:0005777">
    <property type="term" value="C:peroxisome"/>
    <property type="evidence" value="ECO:0007669"/>
    <property type="project" value="TreeGrafter"/>
</dbReference>
<name>A0A8S3JYW8_9BILA</name>
<comment type="caution">
    <text evidence="2">The sequence shown here is derived from an EMBL/GenBank/DDBJ whole genome shotgun (WGS) entry which is preliminary data.</text>
</comment>
<evidence type="ECO:0000313" key="2">
    <source>
        <dbReference type="EMBL" id="CAF5221933.1"/>
    </source>
</evidence>
<keyword evidence="1" id="KW-0175">Coiled coil</keyword>
<dbReference type="InterPro" id="IPR039889">
    <property type="entry name" value="CCD33"/>
</dbReference>
<dbReference type="EMBL" id="CAJOBI010352279">
    <property type="protein sequence ID" value="CAF5221933.1"/>
    <property type="molecule type" value="Genomic_DNA"/>
</dbReference>
<feature type="non-terminal residue" evidence="2">
    <location>
        <position position="1"/>
    </location>
</feature>
<protein>
    <submittedName>
        <fullName evidence="2">Uncharacterized protein</fullName>
    </submittedName>
</protein>
<accession>A0A8S3JYW8</accession>
<organism evidence="2 3">
    <name type="scientific">Rotaria magnacalcarata</name>
    <dbReference type="NCBI Taxonomy" id="392030"/>
    <lineage>
        <taxon>Eukaryota</taxon>
        <taxon>Metazoa</taxon>
        <taxon>Spiralia</taxon>
        <taxon>Gnathifera</taxon>
        <taxon>Rotifera</taxon>
        <taxon>Eurotatoria</taxon>
        <taxon>Bdelloidea</taxon>
        <taxon>Philodinida</taxon>
        <taxon>Philodinidae</taxon>
        <taxon>Rotaria</taxon>
    </lineage>
</organism>
<gene>
    <name evidence="2" type="ORF">SMN809_LOCUS82595</name>
</gene>
<proteinExistence type="predicted"/>
<dbReference type="PANTHER" id="PTHR21623">
    <property type="entry name" value="SPERIOLIN-BINDING FACTOR"/>
    <property type="match status" value="1"/>
</dbReference>
<dbReference type="Proteomes" id="UP000676336">
    <property type="component" value="Unassembled WGS sequence"/>
</dbReference>
<dbReference type="PANTHER" id="PTHR21623:SF2">
    <property type="entry name" value="COILED-COIL DOMAIN-CONTAINING PROTEIN 33"/>
    <property type="match status" value="1"/>
</dbReference>
<evidence type="ECO:0000313" key="3">
    <source>
        <dbReference type="Proteomes" id="UP000676336"/>
    </source>
</evidence>
<evidence type="ECO:0000256" key="1">
    <source>
        <dbReference type="SAM" id="Coils"/>
    </source>
</evidence>